<dbReference type="GO" id="GO:0004568">
    <property type="term" value="F:chitinase activity"/>
    <property type="evidence" value="ECO:0007669"/>
    <property type="project" value="TreeGrafter"/>
</dbReference>
<dbReference type="Proteomes" id="UP000605846">
    <property type="component" value="Unassembled WGS sequence"/>
</dbReference>
<feature type="domain" description="GH18" evidence="3">
    <location>
        <begin position="1"/>
        <end position="351"/>
    </location>
</feature>
<dbReference type="Pfam" id="PF00704">
    <property type="entry name" value="Glyco_hydro_18"/>
    <property type="match status" value="1"/>
</dbReference>
<dbReference type="SUPFAM" id="SSF54556">
    <property type="entry name" value="Chitinase insertion domain"/>
    <property type="match status" value="1"/>
</dbReference>
<dbReference type="InterPro" id="IPR029070">
    <property type="entry name" value="Chitinase_insertion_sf"/>
</dbReference>
<name>A0A8H7BQW3_9FUNG</name>
<keyword evidence="2" id="KW-0472">Membrane</keyword>
<reference evidence="4" key="1">
    <citation type="submission" date="2020-01" db="EMBL/GenBank/DDBJ databases">
        <title>Genome Sequencing of Three Apophysomyces-Like Fungal Strains Confirms a Novel Fungal Genus in the Mucoromycota with divergent Burkholderia-like Endosymbiotic Bacteria.</title>
        <authorList>
            <person name="Stajich J.E."/>
            <person name="Macias A.M."/>
            <person name="Carter-House D."/>
            <person name="Lovett B."/>
            <person name="Kasson L.R."/>
            <person name="Berry K."/>
            <person name="Grigoriev I."/>
            <person name="Chang Y."/>
            <person name="Spatafora J."/>
            <person name="Kasson M.T."/>
        </authorList>
    </citation>
    <scope>NUCLEOTIDE SEQUENCE</scope>
    <source>
        <strain evidence="4">NRRL A-21654</strain>
    </source>
</reference>
<dbReference type="InterPro" id="IPR050314">
    <property type="entry name" value="Glycosyl_Hydrlase_18"/>
</dbReference>
<comment type="caution">
    <text evidence="4">The sequence shown here is derived from an EMBL/GenBank/DDBJ whole genome shotgun (WGS) entry which is preliminary data.</text>
</comment>
<dbReference type="InterPro" id="IPR011583">
    <property type="entry name" value="Chitinase_II/V-like_cat"/>
</dbReference>
<dbReference type="GO" id="GO:0008061">
    <property type="term" value="F:chitin binding"/>
    <property type="evidence" value="ECO:0007669"/>
    <property type="project" value="InterPro"/>
</dbReference>
<comment type="subcellular location">
    <subcellularLocation>
        <location evidence="1">Membrane</location>
    </subcellularLocation>
</comment>
<dbReference type="SUPFAM" id="SSF51445">
    <property type="entry name" value="(Trans)glycosidases"/>
    <property type="match status" value="1"/>
</dbReference>
<dbReference type="OrthoDB" id="76388at2759"/>
<keyword evidence="5" id="KW-1185">Reference proteome</keyword>
<evidence type="ECO:0000256" key="2">
    <source>
        <dbReference type="ARBA" id="ARBA00023136"/>
    </source>
</evidence>
<proteinExistence type="predicted"/>
<dbReference type="GO" id="GO:0005576">
    <property type="term" value="C:extracellular region"/>
    <property type="evidence" value="ECO:0007669"/>
    <property type="project" value="TreeGrafter"/>
</dbReference>
<evidence type="ECO:0000313" key="5">
    <source>
        <dbReference type="Proteomes" id="UP000605846"/>
    </source>
</evidence>
<gene>
    <name evidence="4" type="ORF">EC973_008162</name>
</gene>
<dbReference type="GO" id="GO:0006032">
    <property type="term" value="P:chitin catabolic process"/>
    <property type="evidence" value="ECO:0007669"/>
    <property type="project" value="TreeGrafter"/>
</dbReference>
<dbReference type="SMART" id="SM00636">
    <property type="entry name" value="Glyco_18"/>
    <property type="match status" value="1"/>
</dbReference>
<dbReference type="PANTHER" id="PTHR11177">
    <property type="entry name" value="CHITINASE"/>
    <property type="match status" value="1"/>
</dbReference>
<accession>A0A8H7BQW3</accession>
<dbReference type="GO" id="GO:0005975">
    <property type="term" value="P:carbohydrate metabolic process"/>
    <property type="evidence" value="ECO:0007669"/>
    <property type="project" value="InterPro"/>
</dbReference>
<dbReference type="InterPro" id="IPR019383">
    <property type="entry name" value="Golgin_A_7/ERF4"/>
</dbReference>
<dbReference type="Gene3D" id="3.20.20.80">
    <property type="entry name" value="Glycosidases"/>
    <property type="match status" value="1"/>
</dbReference>
<dbReference type="AlphaFoldDB" id="A0A8H7BQW3"/>
<dbReference type="PANTHER" id="PTHR11177:SF392">
    <property type="entry name" value="HAP41P"/>
    <property type="match status" value="1"/>
</dbReference>
<dbReference type="Pfam" id="PF10256">
    <property type="entry name" value="Erf4"/>
    <property type="match status" value="1"/>
</dbReference>
<sequence>MTQGATPIWSDDWKVSTQLPELTKMAHEKNAKVLISVGGWSGCLTFSTMAANKDQRQKFIQWNIDQISKYNTDGVDIDWEYPGRQGAGCNVVDQANDANNLLTLLKELRAALDSKFGAGKKELSIAAHVRTFVVPSGYMTDVSEFGKVLDRINIMAYDINGAWNTTSGPNAPFEFQPGFGNDNSFVSSIDTWKKAGIPPEKIASGLAFYGRSATAKEDMTKSDSQYQPQEAGNPPHGDALDAWWQDPYCSEDKGGLSGVWRYGNLRSEKVLSTPNTASSPWVRKWDNVSKTPWLFNPQTKVFISYDDPESIKIKVDYARCQNLGGLMVWSVDEDTDDHELLNEVVKFKSDHPVPIAAHSANIDDQHAMATRSSLPQSRSPDVERHQTIDMSQRAIVQVIRIERDYSQGDGITRFVTMVPEELNDRIPSEQVVRTVETINNILQQAEKLSLRTAFDNIMECLTIYTWPLIVPSHYQQSIKRLLSFIDSENKKVYNERGLEISNPVKAAFLFLEIKVFENA</sequence>
<organism evidence="4 5">
    <name type="scientific">Apophysomyces ossiformis</name>
    <dbReference type="NCBI Taxonomy" id="679940"/>
    <lineage>
        <taxon>Eukaryota</taxon>
        <taxon>Fungi</taxon>
        <taxon>Fungi incertae sedis</taxon>
        <taxon>Mucoromycota</taxon>
        <taxon>Mucoromycotina</taxon>
        <taxon>Mucoromycetes</taxon>
        <taxon>Mucorales</taxon>
        <taxon>Mucorineae</taxon>
        <taxon>Mucoraceae</taxon>
        <taxon>Apophysomyces</taxon>
    </lineage>
</organism>
<dbReference type="InterPro" id="IPR001223">
    <property type="entry name" value="Glyco_hydro18_cat"/>
</dbReference>
<evidence type="ECO:0000259" key="3">
    <source>
        <dbReference type="PROSITE" id="PS51910"/>
    </source>
</evidence>
<protein>
    <recommendedName>
        <fullName evidence="3">GH18 domain-containing protein</fullName>
    </recommendedName>
</protein>
<dbReference type="PROSITE" id="PS51910">
    <property type="entry name" value="GH18_2"/>
    <property type="match status" value="1"/>
</dbReference>
<dbReference type="EMBL" id="JABAYA010000068">
    <property type="protein sequence ID" value="KAF7726967.1"/>
    <property type="molecule type" value="Genomic_DNA"/>
</dbReference>
<dbReference type="Gene3D" id="3.10.50.10">
    <property type="match status" value="1"/>
</dbReference>
<evidence type="ECO:0000313" key="4">
    <source>
        <dbReference type="EMBL" id="KAF7726967.1"/>
    </source>
</evidence>
<dbReference type="InterPro" id="IPR017853">
    <property type="entry name" value="GH"/>
</dbReference>
<dbReference type="GO" id="GO:0016020">
    <property type="term" value="C:membrane"/>
    <property type="evidence" value="ECO:0007669"/>
    <property type="project" value="UniProtKB-SubCell"/>
</dbReference>
<evidence type="ECO:0000256" key="1">
    <source>
        <dbReference type="ARBA" id="ARBA00004370"/>
    </source>
</evidence>